<dbReference type="PANTHER" id="PTHR41237">
    <property type="entry name" value="37S RIBOSOMAL PROTEIN MRP21, MITOCHONDRIAL"/>
    <property type="match status" value="1"/>
</dbReference>
<feature type="compositionally biased region" description="Low complexity" evidence="4">
    <location>
        <begin position="95"/>
        <end position="107"/>
    </location>
</feature>
<evidence type="ECO:0000313" key="6">
    <source>
        <dbReference type="Proteomes" id="UP000092666"/>
    </source>
</evidence>
<dbReference type="InterPro" id="IPR052837">
    <property type="entry name" value="Mitoribosomal_bS21"/>
</dbReference>
<dbReference type="GO" id="GO:0006412">
    <property type="term" value="P:translation"/>
    <property type="evidence" value="ECO:0007669"/>
    <property type="project" value="InterPro"/>
</dbReference>
<organism evidence="5 6">
    <name type="scientific">Kwoniella heveanensis BCC8398</name>
    <dbReference type="NCBI Taxonomy" id="1296120"/>
    <lineage>
        <taxon>Eukaryota</taxon>
        <taxon>Fungi</taxon>
        <taxon>Dikarya</taxon>
        <taxon>Basidiomycota</taxon>
        <taxon>Agaricomycotina</taxon>
        <taxon>Tremellomycetes</taxon>
        <taxon>Tremellales</taxon>
        <taxon>Cryptococcaceae</taxon>
        <taxon>Kwoniella</taxon>
    </lineage>
</organism>
<feature type="region of interest" description="Disordered" evidence="4">
    <location>
        <begin position="95"/>
        <end position="136"/>
    </location>
</feature>
<protein>
    <submittedName>
        <fullName evidence="5">Ribosomal protein S21</fullName>
    </submittedName>
</protein>
<dbReference type="OrthoDB" id="2501249at2759"/>
<dbReference type="AlphaFoldDB" id="A0A1B9GNF3"/>
<evidence type="ECO:0000256" key="2">
    <source>
        <dbReference type="ARBA" id="ARBA00022980"/>
    </source>
</evidence>
<feature type="region of interest" description="Disordered" evidence="4">
    <location>
        <begin position="43"/>
        <end position="70"/>
    </location>
</feature>
<dbReference type="EMBL" id="KV700129">
    <property type="protein sequence ID" value="OCF32644.1"/>
    <property type="molecule type" value="Genomic_DNA"/>
</dbReference>
<evidence type="ECO:0000256" key="3">
    <source>
        <dbReference type="ARBA" id="ARBA00023274"/>
    </source>
</evidence>
<dbReference type="InterPro" id="IPR001911">
    <property type="entry name" value="Ribosomal_bS21"/>
</dbReference>
<accession>A0A1B9GNF3</accession>
<evidence type="ECO:0000256" key="1">
    <source>
        <dbReference type="ARBA" id="ARBA00006640"/>
    </source>
</evidence>
<gene>
    <name evidence="5" type="ORF">I316_05565</name>
</gene>
<reference evidence="5 6" key="1">
    <citation type="submission" date="2013-07" db="EMBL/GenBank/DDBJ databases">
        <title>The Genome Sequence of Cryptococcus heveanensis BCC8398.</title>
        <authorList>
            <consortium name="The Broad Institute Genome Sequencing Platform"/>
            <person name="Cuomo C."/>
            <person name="Litvintseva A."/>
            <person name="Chen Y."/>
            <person name="Heitman J."/>
            <person name="Sun S."/>
            <person name="Springer D."/>
            <person name="Dromer F."/>
            <person name="Young S.K."/>
            <person name="Zeng Q."/>
            <person name="Gargeya S."/>
            <person name="Fitzgerald M."/>
            <person name="Abouelleil A."/>
            <person name="Alvarado L."/>
            <person name="Berlin A.M."/>
            <person name="Chapman S.B."/>
            <person name="Dewar J."/>
            <person name="Goldberg J."/>
            <person name="Griggs A."/>
            <person name="Gujja S."/>
            <person name="Hansen M."/>
            <person name="Howarth C."/>
            <person name="Imamovic A."/>
            <person name="Larimer J."/>
            <person name="McCowan C."/>
            <person name="Murphy C."/>
            <person name="Pearson M."/>
            <person name="Priest M."/>
            <person name="Roberts A."/>
            <person name="Saif S."/>
            <person name="Shea T."/>
            <person name="Sykes S."/>
            <person name="Wortman J."/>
            <person name="Nusbaum C."/>
            <person name="Birren B."/>
        </authorList>
    </citation>
    <scope>NUCLEOTIDE SEQUENCE [LARGE SCALE GENOMIC DNA]</scope>
    <source>
        <strain evidence="5 6">BCC8398</strain>
    </source>
</reference>
<keyword evidence="2 5" id="KW-0689">Ribosomal protein</keyword>
<comment type="similarity">
    <text evidence="1">Belongs to the bacterial ribosomal protein bS21 family.</text>
</comment>
<name>A0A1B9GNF3_9TREE</name>
<feature type="compositionally biased region" description="Low complexity" evidence="4">
    <location>
        <begin position="50"/>
        <end position="60"/>
    </location>
</feature>
<dbReference type="Pfam" id="PF01165">
    <property type="entry name" value="Ribosomal_S21"/>
    <property type="match status" value="1"/>
</dbReference>
<evidence type="ECO:0000313" key="5">
    <source>
        <dbReference type="EMBL" id="OCF32644.1"/>
    </source>
</evidence>
<dbReference type="GO" id="GO:0003735">
    <property type="term" value="F:structural constituent of ribosome"/>
    <property type="evidence" value="ECO:0007669"/>
    <property type="project" value="InterPro"/>
</dbReference>
<sequence length="209" mass="23026">MSFLARSALALRAVSAPTSSSSRAALIPISPLVVARSLRFNSTLPPPPSASSSPETALPPKSSELFGSSNVSDVGAGVRTGTPNFQNLKFDIPSSSSSSLLGSSSSSNDPEAWWRERSNQAAQEKKGYPTTISTGRSIPVSRNGDFMTAYKRLQGLIRNSNLKKEARLTEYHEKPSVRRRRLISERHRRRFKEMVRTKVQQVISMRHRG</sequence>
<feature type="compositionally biased region" description="Basic and acidic residues" evidence="4">
    <location>
        <begin position="112"/>
        <end position="127"/>
    </location>
</feature>
<keyword evidence="3" id="KW-0687">Ribonucleoprotein</keyword>
<keyword evidence="6" id="KW-1185">Reference proteome</keyword>
<reference evidence="6" key="2">
    <citation type="submission" date="2013-12" db="EMBL/GenBank/DDBJ databases">
        <title>Evolution of pathogenesis and genome organization in the Tremellales.</title>
        <authorList>
            <person name="Cuomo C."/>
            <person name="Litvintseva A."/>
            <person name="Heitman J."/>
            <person name="Chen Y."/>
            <person name="Sun S."/>
            <person name="Springer D."/>
            <person name="Dromer F."/>
            <person name="Young S."/>
            <person name="Zeng Q."/>
            <person name="Chapman S."/>
            <person name="Gujja S."/>
            <person name="Saif S."/>
            <person name="Birren B."/>
        </authorList>
    </citation>
    <scope>NUCLEOTIDE SEQUENCE [LARGE SCALE GENOMIC DNA]</scope>
    <source>
        <strain evidence="6">BCC8398</strain>
    </source>
</reference>
<dbReference type="GO" id="GO:1990904">
    <property type="term" value="C:ribonucleoprotein complex"/>
    <property type="evidence" value="ECO:0007669"/>
    <property type="project" value="UniProtKB-KW"/>
</dbReference>
<dbReference type="STRING" id="1296120.A0A1B9GNF3"/>
<evidence type="ECO:0000256" key="4">
    <source>
        <dbReference type="SAM" id="MobiDB-lite"/>
    </source>
</evidence>
<dbReference type="Proteomes" id="UP000092666">
    <property type="component" value="Unassembled WGS sequence"/>
</dbReference>
<dbReference type="PANTHER" id="PTHR41237:SF1">
    <property type="entry name" value="SMALL RIBOSOMAL SUBUNIT PROTEIN BS21M"/>
    <property type="match status" value="1"/>
</dbReference>
<proteinExistence type="inferred from homology"/>
<dbReference type="GO" id="GO:0005840">
    <property type="term" value="C:ribosome"/>
    <property type="evidence" value="ECO:0007669"/>
    <property type="project" value="UniProtKB-KW"/>
</dbReference>